<organism evidence="2">
    <name type="scientific">Lepeophtheirus salmonis</name>
    <name type="common">Salmon louse</name>
    <name type="synonym">Caligus salmonis</name>
    <dbReference type="NCBI Taxonomy" id="72036"/>
    <lineage>
        <taxon>Eukaryota</taxon>
        <taxon>Metazoa</taxon>
        <taxon>Ecdysozoa</taxon>
        <taxon>Arthropoda</taxon>
        <taxon>Crustacea</taxon>
        <taxon>Multicrustacea</taxon>
        <taxon>Hexanauplia</taxon>
        <taxon>Copepoda</taxon>
        <taxon>Siphonostomatoida</taxon>
        <taxon>Caligidae</taxon>
        <taxon>Lepeophtheirus</taxon>
    </lineage>
</organism>
<sequence>KAPFWTQRRNWNCKSLRRSRNIPSSEHPLRTRARPIHHHYSHCSTPRSTHAAPGTSPFPCNAQGPRRRCPCGRRDTSNCSTHTPIHFHFHLIDLQCDIPHSIHSTTPTKTVSTSHPSSSSHYFHSFSWILPIRSILPIN</sequence>
<feature type="non-terminal residue" evidence="2">
    <location>
        <position position="1"/>
    </location>
</feature>
<reference evidence="2" key="1">
    <citation type="submission" date="2014-05" db="EMBL/GenBank/DDBJ databases">
        <authorList>
            <person name="Chronopoulou M."/>
        </authorList>
    </citation>
    <scope>NUCLEOTIDE SEQUENCE</scope>
    <source>
        <tissue evidence="2">Whole organism</tissue>
    </source>
</reference>
<protein>
    <submittedName>
        <fullName evidence="2">Uncharacterized protein</fullName>
    </submittedName>
</protein>
<evidence type="ECO:0000313" key="2">
    <source>
        <dbReference type="EMBL" id="CDW33437.1"/>
    </source>
</evidence>
<accession>A0A0K2U694</accession>
<evidence type="ECO:0000256" key="1">
    <source>
        <dbReference type="SAM" id="MobiDB-lite"/>
    </source>
</evidence>
<name>A0A0K2U694_LEPSM</name>
<dbReference type="EMBL" id="HACA01016076">
    <property type="protein sequence ID" value="CDW33437.1"/>
    <property type="molecule type" value="Transcribed_RNA"/>
</dbReference>
<proteinExistence type="predicted"/>
<feature type="region of interest" description="Disordered" evidence="1">
    <location>
        <begin position="39"/>
        <end position="59"/>
    </location>
</feature>
<dbReference type="AlphaFoldDB" id="A0A0K2U694"/>